<dbReference type="FunFam" id="3.20.20.80:FF:000063">
    <property type="entry name" value="Beta-hexosaminidase"/>
    <property type="match status" value="1"/>
</dbReference>
<dbReference type="GO" id="GO:0016020">
    <property type="term" value="C:membrane"/>
    <property type="evidence" value="ECO:0007669"/>
    <property type="project" value="TreeGrafter"/>
</dbReference>
<dbReference type="InterPro" id="IPR017853">
    <property type="entry name" value="GH"/>
</dbReference>
<sequence>MEVVSIYLFLCTLLNVAALVPKPFNTTLENDVFIISDRLELHHEYSKCNILYEAGRRLTDRLRLRHTSTDNRAEPIGMITSVHISIVKGCDESKGVLWPYDSMNEDYCMLVADNEIVLEAEEIWGALHGLETIAQLVHRSHTQTPVIQAQCIEDKPRYPHRGFLIDTSRHYLDLEHIFQFVVCSAKPTCIIFSNKDAMAMVKMNLLHWRIVDNSSFPYSSYTFPELARKGAYDPEAYVYTQDDVKRVLDYCRLRGIRVMPEFATPGYTYSWGKGYPDLLTRCYSDGKPNGRLGPINPTTDYTYNFMQQFVHEIKTVFKDPLVHLGGDAADFSCWASNPEIEEFMQKMDFGKDYSKLQRYYLEKLNDYLAGNNNESEKTAVFRQGPIDYDSKPGKKIVIHVWKNEIWQQEMFRITKAGFPVILSSNWYLNVIEYGVDWPKFYNLDPSDFGGSKEQISLVLGGEASVWGEHVDGTNLISRSWPRGAAVAERLWSSGRLDPKEFAPRLDELRCQMLSRGLNAEPVNGPGRCTI</sequence>
<evidence type="ECO:0000256" key="9">
    <source>
        <dbReference type="SAM" id="SignalP"/>
    </source>
</evidence>
<gene>
    <name evidence="12" type="ORF">P879_07391</name>
</gene>
<dbReference type="OrthoDB" id="428480at2759"/>
<evidence type="ECO:0000256" key="4">
    <source>
        <dbReference type="ARBA" id="ARBA00022801"/>
    </source>
</evidence>
<feature type="chain" id="PRO_5035713918" description="Beta-hexosaminidase" evidence="9">
    <location>
        <begin position="19"/>
        <end position="530"/>
    </location>
</feature>
<dbReference type="Pfam" id="PF14845">
    <property type="entry name" value="Glycohydro_20b2"/>
    <property type="match status" value="1"/>
</dbReference>
<dbReference type="GO" id="GO:0005975">
    <property type="term" value="P:carbohydrate metabolic process"/>
    <property type="evidence" value="ECO:0007669"/>
    <property type="project" value="InterPro"/>
</dbReference>
<dbReference type="GO" id="GO:0005764">
    <property type="term" value="C:lysosome"/>
    <property type="evidence" value="ECO:0007669"/>
    <property type="project" value="TreeGrafter"/>
</dbReference>
<feature type="domain" description="Beta-hexosaminidase eukaryotic type N-terminal" evidence="11">
    <location>
        <begin position="20"/>
        <end position="136"/>
    </location>
</feature>
<dbReference type="PANTHER" id="PTHR22600">
    <property type="entry name" value="BETA-HEXOSAMINIDASE"/>
    <property type="match status" value="1"/>
</dbReference>
<reference evidence="12 13" key="1">
    <citation type="submission" date="2019-07" db="EMBL/GenBank/DDBJ databases">
        <title>Annotation for the trematode Paragonimus westermani.</title>
        <authorList>
            <person name="Choi Y.-J."/>
        </authorList>
    </citation>
    <scope>NUCLEOTIDE SEQUENCE [LARGE SCALE GENOMIC DNA]</scope>
    <source>
        <strain evidence="12">180907_Pwestermani</strain>
    </source>
</reference>
<dbReference type="GO" id="GO:0030203">
    <property type="term" value="P:glycosaminoglycan metabolic process"/>
    <property type="evidence" value="ECO:0007669"/>
    <property type="project" value="TreeGrafter"/>
</dbReference>
<dbReference type="Pfam" id="PF00728">
    <property type="entry name" value="Glyco_hydro_20"/>
    <property type="match status" value="1"/>
</dbReference>
<feature type="domain" description="Glycoside hydrolase family 20 catalytic" evidence="10">
    <location>
        <begin position="158"/>
        <end position="493"/>
    </location>
</feature>
<feature type="disulfide bond" evidence="8">
    <location>
        <begin position="282"/>
        <end position="333"/>
    </location>
</feature>
<comment type="caution">
    <text evidence="12">The sequence shown here is derived from an EMBL/GenBank/DDBJ whole genome shotgun (WGS) entry which is preliminary data.</text>
</comment>
<dbReference type="EC" id="3.2.1.52" evidence="7"/>
<dbReference type="Gene3D" id="3.30.379.10">
    <property type="entry name" value="Chitobiase/beta-hexosaminidase domain 2-like"/>
    <property type="match status" value="1"/>
</dbReference>
<dbReference type="SUPFAM" id="SSF51445">
    <property type="entry name" value="(Trans)glycosidases"/>
    <property type="match status" value="1"/>
</dbReference>
<evidence type="ECO:0000256" key="8">
    <source>
        <dbReference type="PIRSR" id="PIRSR001093-2"/>
    </source>
</evidence>
<dbReference type="PANTHER" id="PTHR22600:SF21">
    <property type="entry name" value="BETA-HEXOSAMINIDASE A"/>
    <property type="match status" value="1"/>
</dbReference>
<feature type="disulfide bond" evidence="8">
    <location>
        <begin position="510"/>
        <end position="528"/>
    </location>
</feature>
<keyword evidence="13" id="KW-1185">Reference proteome</keyword>
<keyword evidence="8" id="KW-1015">Disulfide bond</keyword>
<dbReference type="Gene3D" id="3.20.20.80">
    <property type="entry name" value="Glycosidases"/>
    <property type="match status" value="1"/>
</dbReference>
<dbReference type="AlphaFoldDB" id="A0A8T0DJR4"/>
<comment type="catalytic activity">
    <reaction evidence="1 7">
        <text>Hydrolysis of terminal non-reducing N-acetyl-D-hexosamine residues in N-acetyl-beta-D-hexosaminides.</text>
        <dbReference type="EC" id="3.2.1.52"/>
    </reaction>
</comment>
<dbReference type="SUPFAM" id="SSF55545">
    <property type="entry name" value="beta-N-acetylhexosaminidase-like domain"/>
    <property type="match status" value="1"/>
</dbReference>
<organism evidence="12 13">
    <name type="scientific">Paragonimus westermani</name>
    <dbReference type="NCBI Taxonomy" id="34504"/>
    <lineage>
        <taxon>Eukaryota</taxon>
        <taxon>Metazoa</taxon>
        <taxon>Spiralia</taxon>
        <taxon>Lophotrochozoa</taxon>
        <taxon>Platyhelminthes</taxon>
        <taxon>Trematoda</taxon>
        <taxon>Digenea</taxon>
        <taxon>Plagiorchiida</taxon>
        <taxon>Troglotremata</taxon>
        <taxon>Troglotrematidae</taxon>
        <taxon>Paragonimus</taxon>
    </lineage>
</organism>
<protein>
    <recommendedName>
        <fullName evidence="7">Beta-hexosaminidase</fullName>
        <ecNumber evidence="7">3.2.1.52</ecNumber>
    </recommendedName>
</protein>
<feature type="signal peptide" evidence="9">
    <location>
        <begin position="1"/>
        <end position="18"/>
    </location>
</feature>
<dbReference type="InterPro" id="IPR029018">
    <property type="entry name" value="Hex-like_dom2"/>
</dbReference>
<dbReference type="EMBL" id="JTDF01004323">
    <property type="protein sequence ID" value="KAF8566991.1"/>
    <property type="molecule type" value="Genomic_DNA"/>
</dbReference>
<accession>A0A8T0DJR4</accession>
<keyword evidence="5" id="KW-0325">Glycoprotein</keyword>
<evidence type="ECO:0000256" key="1">
    <source>
        <dbReference type="ARBA" id="ARBA00001231"/>
    </source>
</evidence>
<dbReference type="InterPro" id="IPR029019">
    <property type="entry name" value="HEX_eukaryotic_N"/>
</dbReference>
<evidence type="ECO:0000313" key="13">
    <source>
        <dbReference type="Proteomes" id="UP000699462"/>
    </source>
</evidence>
<evidence type="ECO:0000313" key="12">
    <source>
        <dbReference type="EMBL" id="KAF8566991.1"/>
    </source>
</evidence>
<comment type="similarity">
    <text evidence="2 7">Belongs to the glycosyl hydrolase 20 family.</text>
</comment>
<feature type="disulfide bond" evidence="8">
    <location>
        <begin position="48"/>
        <end position="90"/>
    </location>
</feature>
<dbReference type="InterPro" id="IPR015883">
    <property type="entry name" value="Glyco_hydro_20_cat"/>
</dbReference>
<evidence type="ECO:0000259" key="10">
    <source>
        <dbReference type="Pfam" id="PF00728"/>
    </source>
</evidence>
<evidence type="ECO:0000256" key="2">
    <source>
        <dbReference type="ARBA" id="ARBA00006285"/>
    </source>
</evidence>
<evidence type="ECO:0000259" key="11">
    <source>
        <dbReference type="Pfam" id="PF14845"/>
    </source>
</evidence>
<dbReference type="PRINTS" id="PR00738">
    <property type="entry name" value="GLHYDRLASE20"/>
</dbReference>
<keyword evidence="4 7" id="KW-0378">Hydrolase</keyword>
<keyword evidence="3 9" id="KW-0732">Signal</keyword>
<keyword evidence="6 7" id="KW-0326">Glycosidase</keyword>
<name>A0A8T0DJR4_9TREM</name>
<dbReference type="GO" id="GO:0006689">
    <property type="term" value="P:ganglioside catabolic process"/>
    <property type="evidence" value="ECO:0007669"/>
    <property type="project" value="TreeGrafter"/>
</dbReference>
<evidence type="ECO:0000256" key="3">
    <source>
        <dbReference type="ARBA" id="ARBA00022729"/>
    </source>
</evidence>
<dbReference type="InterPro" id="IPR025705">
    <property type="entry name" value="Beta_hexosaminidase_sua/sub"/>
</dbReference>
<dbReference type="Proteomes" id="UP000699462">
    <property type="component" value="Unassembled WGS sequence"/>
</dbReference>
<evidence type="ECO:0000256" key="7">
    <source>
        <dbReference type="PIRNR" id="PIRNR001093"/>
    </source>
</evidence>
<evidence type="ECO:0000256" key="5">
    <source>
        <dbReference type="ARBA" id="ARBA00023180"/>
    </source>
</evidence>
<dbReference type="GO" id="GO:0004563">
    <property type="term" value="F:beta-N-acetylhexosaminidase activity"/>
    <property type="evidence" value="ECO:0007669"/>
    <property type="project" value="UniProtKB-EC"/>
</dbReference>
<proteinExistence type="inferred from homology"/>
<evidence type="ECO:0000256" key="6">
    <source>
        <dbReference type="ARBA" id="ARBA00023295"/>
    </source>
</evidence>
<dbReference type="PIRSF" id="PIRSF001093">
    <property type="entry name" value="B-hxosamndse_ab_euk"/>
    <property type="match status" value="1"/>
</dbReference>